<dbReference type="GO" id="GO:0042910">
    <property type="term" value="F:xenobiotic transmembrane transporter activity"/>
    <property type="evidence" value="ECO:0007669"/>
    <property type="project" value="InterPro"/>
</dbReference>
<dbReference type="Proteomes" id="UP000694542">
    <property type="component" value="Chromosome 5"/>
</dbReference>
<feature type="transmembrane region" description="Helical" evidence="6">
    <location>
        <begin position="156"/>
        <end position="179"/>
    </location>
</feature>
<feature type="transmembrane region" description="Helical" evidence="6">
    <location>
        <begin position="271"/>
        <end position="292"/>
    </location>
</feature>
<evidence type="ECO:0000256" key="6">
    <source>
        <dbReference type="RuleBase" id="RU004914"/>
    </source>
</evidence>
<dbReference type="InterPro" id="IPR002528">
    <property type="entry name" value="MATE_fam"/>
</dbReference>
<feature type="transmembrane region" description="Helical" evidence="6">
    <location>
        <begin position="313"/>
        <end position="332"/>
    </location>
</feature>
<feature type="transmembrane region" description="Helical" evidence="6">
    <location>
        <begin position="352"/>
        <end position="372"/>
    </location>
</feature>
<feature type="transmembrane region" description="Helical" evidence="6">
    <location>
        <begin position="131"/>
        <end position="149"/>
    </location>
</feature>
<reference evidence="8" key="2">
    <citation type="submission" date="2019-03" db="EMBL/GenBank/DDBJ databases">
        <authorList>
            <person name="Warren W.C."/>
            <person name="Johnson G.S."/>
        </authorList>
    </citation>
    <scope>NUCLEOTIDE SEQUENCE [LARGE SCALE GENOMIC DNA]</scope>
    <source>
        <strain evidence="8">Basenji</strain>
    </source>
</reference>
<dbReference type="GO" id="GO:0015297">
    <property type="term" value="F:antiporter activity"/>
    <property type="evidence" value="ECO:0007669"/>
    <property type="project" value="InterPro"/>
</dbReference>
<dbReference type="GO" id="GO:1990961">
    <property type="term" value="P:xenobiotic detoxification by transmembrane export across the plasma membrane"/>
    <property type="evidence" value="ECO:0007669"/>
    <property type="project" value="InterPro"/>
</dbReference>
<dbReference type="GO" id="GO:0016020">
    <property type="term" value="C:membrane"/>
    <property type="evidence" value="ECO:0007669"/>
    <property type="project" value="UniProtKB-SubCell"/>
</dbReference>
<evidence type="ECO:0000313" key="8">
    <source>
        <dbReference type="Ensembl" id="ENSCAFP00030009344.1"/>
    </source>
</evidence>
<feature type="transmembrane region" description="Helical" evidence="6">
    <location>
        <begin position="411"/>
        <end position="430"/>
    </location>
</feature>
<evidence type="ECO:0000313" key="9">
    <source>
        <dbReference type="Ensembl" id="ENSCAFP00040002717.1"/>
    </source>
</evidence>
<feature type="transmembrane region" description="Helical" evidence="6">
    <location>
        <begin position="232"/>
        <end position="251"/>
    </location>
</feature>
<evidence type="ECO:0000256" key="5">
    <source>
        <dbReference type="ARBA" id="ARBA00023136"/>
    </source>
</evidence>
<feature type="region of interest" description="Disordered" evidence="7">
    <location>
        <begin position="460"/>
        <end position="480"/>
    </location>
</feature>
<reference evidence="9" key="1">
    <citation type="submission" date="2018-10" db="EMBL/GenBank/DDBJ databases">
        <title>De novo assembly of a Great Dane genome.</title>
        <authorList>
            <person name="Kidd J.M."/>
            <person name="Pendleton A.L."/>
            <person name="Shen F."/>
            <person name="Emery S."/>
        </authorList>
    </citation>
    <scope>NUCLEOTIDE SEQUENCE [LARGE SCALE GENOMIC DNA]</scope>
    <source>
        <strain evidence="9">Great Dane</strain>
    </source>
</reference>
<protein>
    <recommendedName>
        <fullName evidence="6">Multidrug and toxin extrusion protein</fullName>
    </recommendedName>
</protein>
<comment type="subcellular location">
    <subcellularLocation>
        <location evidence="1">Membrane</location>
        <topology evidence="1">Multi-pass membrane protein</topology>
    </subcellularLocation>
</comment>
<evidence type="ECO:0000256" key="2">
    <source>
        <dbReference type="ARBA" id="ARBA00010199"/>
    </source>
</evidence>
<feature type="transmembrane region" description="Helical" evidence="6">
    <location>
        <begin position="529"/>
        <end position="549"/>
    </location>
</feature>
<evidence type="ECO:0000313" key="10">
    <source>
        <dbReference type="Proteomes" id="UP000694542"/>
    </source>
</evidence>
<evidence type="ECO:0000256" key="3">
    <source>
        <dbReference type="ARBA" id="ARBA00022692"/>
    </source>
</evidence>
<evidence type="ECO:0000256" key="7">
    <source>
        <dbReference type="SAM" id="MobiDB-lite"/>
    </source>
</evidence>
<reference evidence="9" key="3">
    <citation type="submission" date="2025-05" db="UniProtKB">
        <authorList>
            <consortium name="Ensembl"/>
        </authorList>
    </citation>
    <scope>IDENTIFICATION</scope>
</reference>
<feature type="transmembrane region" description="Helical" evidence="6">
    <location>
        <begin position="191"/>
        <end position="211"/>
    </location>
</feature>
<dbReference type="AlphaFoldDB" id="A0A8C0PQR1"/>
<dbReference type="NCBIfam" id="TIGR00797">
    <property type="entry name" value="matE"/>
    <property type="match status" value="1"/>
</dbReference>
<evidence type="ECO:0000256" key="4">
    <source>
        <dbReference type="ARBA" id="ARBA00022989"/>
    </source>
</evidence>
<organism evidence="9 10">
    <name type="scientific">Canis lupus familiaris</name>
    <name type="common">Dog</name>
    <name type="synonym">Canis familiaris</name>
    <dbReference type="NCBI Taxonomy" id="9615"/>
    <lineage>
        <taxon>Eukaryota</taxon>
        <taxon>Metazoa</taxon>
        <taxon>Chordata</taxon>
        <taxon>Craniata</taxon>
        <taxon>Vertebrata</taxon>
        <taxon>Euteleostomi</taxon>
        <taxon>Mammalia</taxon>
        <taxon>Eutheria</taxon>
        <taxon>Laurasiatheria</taxon>
        <taxon>Carnivora</taxon>
        <taxon>Caniformia</taxon>
        <taxon>Canidae</taxon>
        <taxon>Canis</taxon>
    </lineage>
</organism>
<dbReference type="Pfam" id="PF01554">
    <property type="entry name" value="MatE"/>
    <property type="match status" value="2"/>
</dbReference>
<dbReference type="Ensembl" id="ENSCAFT00040003152.1">
    <property type="protein sequence ID" value="ENSCAFP00040002717.1"/>
    <property type="gene ID" value="ENSCAFG00040001608.1"/>
</dbReference>
<proteinExistence type="inferred from homology"/>
<dbReference type="CDD" id="cd13132">
    <property type="entry name" value="MATE_eukaryotic"/>
    <property type="match status" value="1"/>
</dbReference>
<sequence length="552" mass="59497">MSRLSPCRGRHPLLQAVIRGCQMLATEALTGTCGAWGHPYSTGSARRLMPWLGSPRGQREGNEGVGSLTQERAVLQSFGSPNKKHVGVILQRGTLVLLLCCFPCWALFLNTETILLLFRQDPAVSRLTQEYVLIVIPMLPACFLYVLLAKYLQNQGIVWPQVFSGIVGNCINGLANYILVSMLSLGVKGSAYAVTVSYFVQIIFLFLYIVLKKLHLETWAGWSRQCLQDWGSFFSLAIPSMLMICIEWWAYEIGTFLMGLISVLDLSSQAIIYELATIVYMIPLGLSNAVCVRVGTSLGAADTVQAKRSAISGMLCTVGTSLVVGMLLSILKNKLGHIFTNDEEVIALVNEVLPIYIVFQLFEAICCVYGGVLRGTGKQAFGALANAVMYYVIGLPLGIVLTFVVRMGIMGLWLGMLACGLLAAAAFAVYTARMDWKLAAEEAQKHAGLLPQSPNGAVSTVSTVSTAPRPGPAKAVTSSVATGSSPGITLMTYSRPECHLDLFRTPEAAHALSAPASILSAKQLVIRRGAALVVASAMLTVGLVIRLLTTRH</sequence>
<dbReference type="PANTHER" id="PTHR11206">
    <property type="entry name" value="MULTIDRUG RESISTANCE PROTEIN"/>
    <property type="match status" value="1"/>
</dbReference>
<dbReference type="Ensembl" id="ENSCAFT00030010684.1">
    <property type="protein sequence ID" value="ENSCAFP00030009344.1"/>
    <property type="gene ID" value="ENSCAFG00030005698.1"/>
</dbReference>
<feature type="transmembrane region" description="Helical" evidence="6">
    <location>
        <begin position="384"/>
        <end position="405"/>
    </location>
</feature>
<keyword evidence="4 6" id="KW-1133">Transmembrane helix</keyword>
<dbReference type="InterPro" id="IPR045069">
    <property type="entry name" value="MATE_euk"/>
</dbReference>
<keyword evidence="5 6" id="KW-0472">Membrane</keyword>
<dbReference type="Proteomes" id="UP000694429">
    <property type="component" value="Chromosome 5"/>
</dbReference>
<comment type="similarity">
    <text evidence="2 6">Belongs to the multi antimicrobial extrusion (MATE) (TC 2.A.66.1) family.</text>
</comment>
<keyword evidence="3 6" id="KW-0812">Transmembrane</keyword>
<accession>A0A8C0PQR1</accession>
<feature type="transmembrane region" description="Helical" evidence="6">
    <location>
        <begin position="93"/>
        <end position="111"/>
    </location>
</feature>
<evidence type="ECO:0000256" key="1">
    <source>
        <dbReference type="ARBA" id="ARBA00004141"/>
    </source>
</evidence>
<name>A0A8C0PQR1_CANLF</name>